<accession>A0A267H727</accession>
<dbReference type="EMBL" id="NIVC01000029">
    <property type="protein sequence ID" value="PAA93369.1"/>
    <property type="molecule type" value="Genomic_DNA"/>
</dbReference>
<sequence>MVKPLENSEKDCLASMETAESSAMIKSTWKSKKYEPIATKNLSTSLICPINKQQTKTTNALQKLHTSFEKNEATLPP</sequence>
<keyword evidence="2" id="KW-1185">Reference proteome</keyword>
<evidence type="ECO:0000313" key="1">
    <source>
        <dbReference type="EMBL" id="PAA93369.1"/>
    </source>
</evidence>
<dbReference type="AlphaFoldDB" id="A0A267H727"/>
<proteinExistence type="predicted"/>
<reference evidence="1 2" key="1">
    <citation type="submission" date="2017-06" db="EMBL/GenBank/DDBJ databases">
        <title>A platform for efficient transgenesis in Macrostomum lignano, a flatworm model organism for stem cell research.</title>
        <authorList>
            <person name="Berezikov E."/>
        </authorList>
    </citation>
    <scope>NUCLEOTIDE SEQUENCE [LARGE SCALE GENOMIC DNA]</scope>
    <source>
        <strain evidence="1">DV1</strain>
        <tissue evidence="1">Whole organism</tissue>
    </source>
</reference>
<name>A0A267H727_9PLAT</name>
<gene>
    <name evidence="1" type="ORF">BOX15_Mlig009027g3</name>
</gene>
<evidence type="ECO:0000313" key="2">
    <source>
        <dbReference type="Proteomes" id="UP000215902"/>
    </source>
</evidence>
<organism evidence="1 2">
    <name type="scientific">Macrostomum lignano</name>
    <dbReference type="NCBI Taxonomy" id="282301"/>
    <lineage>
        <taxon>Eukaryota</taxon>
        <taxon>Metazoa</taxon>
        <taxon>Spiralia</taxon>
        <taxon>Lophotrochozoa</taxon>
        <taxon>Platyhelminthes</taxon>
        <taxon>Rhabditophora</taxon>
        <taxon>Macrostomorpha</taxon>
        <taxon>Macrostomida</taxon>
        <taxon>Macrostomidae</taxon>
        <taxon>Macrostomum</taxon>
    </lineage>
</organism>
<protein>
    <submittedName>
        <fullName evidence="1">Uncharacterized protein</fullName>
    </submittedName>
</protein>
<dbReference type="Proteomes" id="UP000215902">
    <property type="component" value="Unassembled WGS sequence"/>
</dbReference>
<comment type="caution">
    <text evidence="1">The sequence shown here is derived from an EMBL/GenBank/DDBJ whole genome shotgun (WGS) entry which is preliminary data.</text>
</comment>